<organism evidence="8 9">
    <name type="scientific">Bodo saltans</name>
    <name type="common">Flagellated protozoan</name>
    <dbReference type="NCBI Taxonomy" id="75058"/>
    <lineage>
        <taxon>Eukaryota</taxon>
        <taxon>Discoba</taxon>
        <taxon>Euglenozoa</taxon>
        <taxon>Kinetoplastea</taxon>
        <taxon>Metakinetoplastina</taxon>
        <taxon>Eubodonida</taxon>
        <taxon>Bodonidae</taxon>
        <taxon>Bodo</taxon>
    </lineage>
</organism>
<accession>A0A0S4IKI3</accession>
<dbReference type="GO" id="GO:0001510">
    <property type="term" value="P:RNA methylation"/>
    <property type="evidence" value="ECO:0007669"/>
    <property type="project" value="InterPro"/>
</dbReference>
<feature type="region of interest" description="Disordered" evidence="6">
    <location>
        <begin position="649"/>
        <end position="671"/>
    </location>
</feature>
<dbReference type="Proteomes" id="UP000051952">
    <property type="component" value="Unassembled WGS sequence"/>
</dbReference>
<gene>
    <name evidence="8" type="ORF">BSAL_59070</name>
</gene>
<dbReference type="OrthoDB" id="6093671at2759"/>
<dbReference type="PRINTS" id="PR02008">
    <property type="entry name" value="RCMTFAMILY"/>
</dbReference>
<dbReference type="Gene3D" id="3.40.50.150">
    <property type="entry name" value="Vaccinia Virus protein VP39"/>
    <property type="match status" value="1"/>
</dbReference>
<dbReference type="EMBL" id="CYKH01000238">
    <property type="protein sequence ID" value="CUF08366.1"/>
    <property type="molecule type" value="Genomic_DNA"/>
</dbReference>
<evidence type="ECO:0000256" key="6">
    <source>
        <dbReference type="SAM" id="MobiDB-lite"/>
    </source>
</evidence>
<dbReference type="PANTHER" id="PTHR22808">
    <property type="entry name" value="NCL1 YEAST -RELATED NOL1/NOP2/FMU SUN DOMAIN-CONTAINING"/>
    <property type="match status" value="1"/>
</dbReference>
<evidence type="ECO:0000256" key="5">
    <source>
        <dbReference type="PROSITE-ProRule" id="PRU01023"/>
    </source>
</evidence>
<keyword evidence="1 5" id="KW-0489">Methyltransferase</keyword>
<evidence type="ECO:0000256" key="2">
    <source>
        <dbReference type="ARBA" id="ARBA00022679"/>
    </source>
</evidence>
<dbReference type="VEuPathDB" id="TriTrypDB:BSAL_59070"/>
<evidence type="ECO:0000259" key="7">
    <source>
        <dbReference type="PROSITE" id="PS51686"/>
    </source>
</evidence>
<feature type="compositionally biased region" description="Basic and acidic residues" evidence="6">
    <location>
        <begin position="58"/>
        <end position="74"/>
    </location>
</feature>
<dbReference type="GO" id="GO:0003723">
    <property type="term" value="F:RNA binding"/>
    <property type="evidence" value="ECO:0007669"/>
    <property type="project" value="UniProtKB-UniRule"/>
</dbReference>
<feature type="binding site" evidence="5">
    <location>
        <position position="235"/>
    </location>
    <ligand>
        <name>S-adenosyl-L-methionine</name>
        <dbReference type="ChEBI" id="CHEBI:59789"/>
    </ligand>
</feature>
<keyword evidence="4 5" id="KW-0694">RNA-binding</keyword>
<dbReference type="OMA" id="IVFRIAK"/>
<sequence>MSFAAFAFTIVHNKYTYNLTTFLSLNHNTAINNSLFLSQCKAIIRGATMGRNQRRKGGNGEKRDRNGDWKADNRDDQTLHNAALEKFYRGKVIAEEEWETFIACMRTPLPLSLRVNLSLPHAEEVANFVGQQLSTVFTTTRLPFYPRGLGFQCDASRADLKRNIEHKHLKRVISALNEGGYITRQETVSMIPPLLLNVQPGHRVLDMCSAPGSKTSQILEALVGSQNSGVVVANDVNSSRLDVLNHQTNRCPGAHGHTIITNGDAMMYPLMPDEDSKFDRVLCDVMCSGDGTLRKSMDMWSRWNTLQGADLHSSQCRVLTRGMQLCKKGGVVVYSTCSLNPIEDEAVLSDCIEKSKGSFRLMDPSTLLTGLKGQQGRYNWVLTTKDLDAELRTMEEATAYREAREGKGFAYRPGMFANEERLKEQNMHHAIRVLPHQQDTGGFFIAALECVSEYPNSTRPAPAMAPEKAFKPITEQLKASIRTSLGLPETFPYDNLYFRNEVAREQKIYYICDTGREMMSLLQANVAQVGAKIFEAYIKHSNDKLRFSGEGVQTLAPLLPANFIVKTTDAQLLLDLHSVGMNTSVFCRRAGVTAESLPVHSFVLETPLPNGLDCVRVAAETNFSVVTAKLFDWQVTLLKLALGQPLVDAADKDEGGDEKDDNDATAEAPES</sequence>
<dbReference type="InterPro" id="IPR023267">
    <property type="entry name" value="RCMT"/>
</dbReference>
<dbReference type="PROSITE" id="PS51686">
    <property type="entry name" value="SAM_MT_RSMB_NOP"/>
    <property type="match status" value="1"/>
</dbReference>
<keyword evidence="9" id="KW-1185">Reference proteome</keyword>
<keyword evidence="3 5" id="KW-0949">S-adenosyl-L-methionine</keyword>
<dbReference type="Pfam" id="PF25376">
    <property type="entry name" value="Pre-PUA_NSUN2"/>
    <property type="match status" value="1"/>
</dbReference>
<proteinExistence type="inferred from homology"/>
<dbReference type="PANTHER" id="PTHR22808:SF27">
    <property type="entry name" value="SAM-DEPENDENT MTASE RSMB_NOP-TYPE DOMAIN-CONTAINING PROTEIN"/>
    <property type="match status" value="1"/>
</dbReference>
<feature type="active site" description="Nucleophile" evidence="5">
    <location>
        <position position="337"/>
    </location>
</feature>
<feature type="binding site" evidence="5">
    <location>
        <begin position="208"/>
        <end position="214"/>
    </location>
    <ligand>
        <name>S-adenosyl-L-methionine</name>
        <dbReference type="ChEBI" id="CHEBI:59789"/>
    </ligand>
</feature>
<name>A0A0S4IKI3_BODSA</name>
<dbReference type="InterPro" id="IPR029063">
    <property type="entry name" value="SAM-dependent_MTases_sf"/>
</dbReference>
<feature type="binding site" evidence="5">
    <location>
        <position position="264"/>
    </location>
    <ligand>
        <name>S-adenosyl-L-methionine</name>
        <dbReference type="ChEBI" id="CHEBI:59789"/>
    </ligand>
</feature>
<protein>
    <recommendedName>
        <fullName evidence="7">SAM-dependent MTase RsmB/NOP-type domain-containing protein</fullName>
    </recommendedName>
</protein>
<evidence type="ECO:0000256" key="3">
    <source>
        <dbReference type="ARBA" id="ARBA00022691"/>
    </source>
</evidence>
<evidence type="ECO:0000256" key="4">
    <source>
        <dbReference type="ARBA" id="ARBA00022884"/>
    </source>
</evidence>
<dbReference type="InterPro" id="IPR001678">
    <property type="entry name" value="MeTrfase_RsmB-F_NOP2_dom"/>
</dbReference>
<feature type="compositionally biased region" description="Acidic residues" evidence="6">
    <location>
        <begin position="654"/>
        <end position="671"/>
    </location>
</feature>
<evidence type="ECO:0000313" key="9">
    <source>
        <dbReference type="Proteomes" id="UP000051952"/>
    </source>
</evidence>
<feature type="domain" description="SAM-dependent MTase RsmB/NOP-type" evidence="7">
    <location>
        <begin position="101"/>
        <end position="451"/>
    </location>
</feature>
<dbReference type="GO" id="GO:0008173">
    <property type="term" value="F:RNA methyltransferase activity"/>
    <property type="evidence" value="ECO:0007669"/>
    <property type="project" value="InterPro"/>
</dbReference>
<comment type="similarity">
    <text evidence="5">Belongs to the class I-like SAM-binding methyltransferase superfamily. RsmB/NOP family.</text>
</comment>
<dbReference type="SUPFAM" id="SSF53335">
    <property type="entry name" value="S-adenosyl-L-methionine-dependent methyltransferases"/>
    <property type="match status" value="1"/>
</dbReference>
<dbReference type="InterPro" id="IPR049560">
    <property type="entry name" value="MeTrfase_RsmB-F_NOP2_cat"/>
</dbReference>
<evidence type="ECO:0000313" key="8">
    <source>
        <dbReference type="EMBL" id="CUF08366.1"/>
    </source>
</evidence>
<dbReference type="Pfam" id="PF01189">
    <property type="entry name" value="Methyltr_RsmB-F"/>
    <property type="match status" value="1"/>
</dbReference>
<dbReference type="CDD" id="cd02440">
    <property type="entry name" value="AdoMet_MTases"/>
    <property type="match status" value="1"/>
</dbReference>
<feature type="binding site" evidence="5">
    <location>
        <position position="284"/>
    </location>
    <ligand>
        <name>S-adenosyl-L-methionine</name>
        <dbReference type="ChEBI" id="CHEBI:59789"/>
    </ligand>
</feature>
<dbReference type="AlphaFoldDB" id="A0A0S4IKI3"/>
<reference evidence="9" key="1">
    <citation type="submission" date="2015-09" db="EMBL/GenBank/DDBJ databases">
        <authorList>
            <consortium name="Pathogen Informatics"/>
        </authorList>
    </citation>
    <scope>NUCLEOTIDE SEQUENCE [LARGE SCALE GENOMIC DNA]</scope>
    <source>
        <strain evidence="9">Lake Konstanz</strain>
    </source>
</reference>
<feature type="region of interest" description="Disordered" evidence="6">
    <location>
        <begin position="51"/>
        <end position="74"/>
    </location>
</feature>
<evidence type="ECO:0000256" key="1">
    <source>
        <dbReference type="ARBA" id="ARBA00022603"/>
    </source>
</evidence>
<keyword evidence="2 5" id="KW-0808">Transferase</keyword>
<dbReference type="InterPro" id="IPR057285">
    <property type="entry name" value="Pre-PUA_NSUN2"/>
</dbReference>